<feature type="region of interest" description="Disordered" evidence="1">
    <location>
        <begin position="1"/>
        <end position="55"/>
    </location>
</feature>
<dbReference type="EMBL" id="JAGPNK010000003">
    <property type="protein sequence ID" value="KAH7324317.1"/>
    <property type="molecule type" value="Genomic_DNA"/>
</dbReference>
<proteinExistence type="predicted"/>
<accession>A0A8K0WTM9</accession>
<sequence>MWNRTHLLVGPQPSRVGRRHDSLSLAIPEWRRPLDRRLQQDKKHQHSPMPTPGPV</sequence>
<evidence type="ECO:0000256" key="1">
    <source>
        <dbReference type="SAM" id="MobiDB-lite"/>
    </source>
</evidence>
<protein>
    <submittedName>
        <fullName evidence="2">Uncharacterized protein</fullName>
    </submittedName>
</protein>
<name>A0A8K0WTM9_9HYPO</name>
<reference evidence="2" key="1">
    <citation type="journal article" date="2021" name="Nat. Commun.">
        <title>Genetic determinants of endophytism in the Arabidopsis root mycobiome.</title>
        <authorList>
            <person name="Mesny F."/>
            <person name="Miyauchi S."/>
            <person name="Thiergart T."/>
            <person name="Pickel B."/>
            <person name="Atanasova L."/>
            <person name="Karlsson M."/>
            <person name="Huettel B."/>
            <person name="Barry K.W."/>
            <person name="Haridas S."/>
            <person name="Chen C."/>
            <person name="Bauer D."/>
            <person name="Andreopoulos W."/>
            <person name="Pangilinan J."/>
            <person name="LaButti K."/>
            <person name="Riley R."/>
            <person name="Lipzen A."/>
            <person name="Clum A."/>
            <person name="Drula E."/>
            <person name="Henrissat B."/>
            <person name="Kohler A."/>
            <person name="Grigoriev I.V."/>
            <person name="Martin F.M."/>
            <person name="Hacquard S."/>
        </authorList>
    </citation>
    <scope>NUCLEOTIDE SEQUENCE</scope>
    <source>
        <strain evidence="2">MPI-CAGE-CH-0235</strain>
    </source>
</reference>
<feature type="compositionally biased region" description="Basic and acidic residues" evidence="1">
    <location>
        <begin position="29"/>
        <end position="42"/>
    </location>
</feature>
<evidence type="ECO:0000313" key="2">
    <source>
        <dbReference type="EMBL" id="KAH7324317.1"/>
    </source>
</evidence>
<organism evidence="2 3">
    <name type="scientific">Stachybotrys elegans</name>
    <dbReference type="NCBI Taxonomy" id="80388"/>
    <lineage>
        <taxon>Eukaryota</taxon>
        <taxon>Fungi</taxon>
        <taxon>Dikarya</taxon>
        <taxon>Ascomycota</taxon>
        <taxon>Pezizomycotina</taxon>
        <taxon>Sordariomycetes</taxon>
        <taxon>Hypocreomycetidae</taxon>
        <taxon>Hypocreales</taxon>
        <taxon>Stachybotryaceae</taxon>
        <taxon>Stachybotrys</taxon>
    </lineage>
</organism>
<dbReference type="AlphaFoldDB" id="A0A8K0WTM9"/>
<dbReference type="Proteomes" id="UP000813444">
    <property type="component" value="Unassembled WGS sequence"/>
</dbReference>
<evidence type="ECO:0000313" key="3">
    <source>
        <dbReference type="Proteomes" id="UP000813444"/>
    </source>
</evidence>
<comment type="caution">
    <text evidence="2">The sequence shown here is derived from an EMBL/GenBank/DDBJ whole genome shotgun (WGS) entry which is preliminary data.</text>
</comment>
<keyword evidence="3" id="KW-1185">Reference proteome</keyword>
<gene>
    <name evidence="2" type="ORF">B0I35DRAFT_423902</name>
</gene>